<dbReference type="InterPro" id="IPR018777">
    <property type="entry name" value="Replication_initiator_prot_A"/>
</dbReference>
<accession>A0AAW8E815</accession>
<evidence type="ECO:0000313" key="2">
    <source>
        <dbReference type="EMBL" id="MDP9968846.1"/>
    </source>
</evidence>
<feature type="region of interest" description="Disordered" evidence="1">
    <location>
        <begin position="312"/>
        <end position="334"/>
    </location>
</feature>
<gene>
    <name evidence="2" type="ORF">J2W39_000069</name>
</gene>
<comment type="caution">
    <text evidence="2">The sequence shown here is derived from an EMBL/GenBank/DDBJ whole genome shotgun (WGS) entry which is preliminary data.</text>
</comment>
<proteinExistence type="predicted"/>
<organism evidence="2 3">
    <name type="scientific">Variovorax paradoxus</name>
    <dbReference type="NCBI Taxonomy" id="34073"/>
    <lineage>
        <taxon>Bacteria</taxon>
        <taxon>Pseudomonadati</taxon>
        <taxon>Pseudomonadota</taxon>
        <taxon>Betaproteobacteria</taxon>
        <taxon>Burkholderiales</taxon>
        <taxon>Comamonadaceae</taxon>
        <taxon>Variovorax</taxon>
    </lineage>
</organism>
<reference evidence="2" key="1">
    <citation type="submission" date="2023-07" db="EMBL/GenBank/DDBJ databases">
        <title>Sorghum-associated microbial communities from plants grown in Nebraska, USA.</title>
        <authorList>
            <person name="Schachtman D."/>
        </authorList>
    </citation>
    <scope>NUCLEOTIDE SEQUENCE</scope>
    <source>
        <strain evidence="2">DS3315</strain>
    </source>
</reference>
<dbReference type="Pfam" id="PF10134">
    <property type="entry name" value="RPA"/>
    <property type="match status" value="1"/>
</dbReference>
<name>A0AAW8E815_VARPD</name>
<dbReference type="Proteomes" id="UP001224845">
    <property type="component" value="Unassembled WGS sequence"/>
</dbReference>
<evidence type="ECO:0000256" key="1">
    <source>
        <dbReference type="SAM" id="MobiDB-lite"/>
    </source>
</evidence>
<dbReference type="EMBL" id="JAUSRV010000001">
    <property type="protein sequence ID" value="MDP9968846.1"/>
    <property type="molecule type" value="Genomic_DNA"/>
</dbReference>
<evidence type="ECO:0000313" key="3">
    <source>
        <dbReference type="Proteomes" id="UP001224845"/>
    </source>
</evidence>
<sequence length="334" mass="37567">MSKRSSEREQLSLFRALPGADMALRDAQDLMAYPFFSLAKSPRIIPIRFEAGGVSLTVEGVPEHGIATIWDADVLIWAASQIVQAKKEGIAPSRLMVATPYEILRFVQRGTGRSDYLALRAALDRLQSTTVATTLRQRERANGAMRVHRFSWINEWKEYIRSDGRADGIELILADWFFSGVMDEALVLTLDPTYFRLSGGIERWLYRLVRKHGGRQPGGWRFEMRHLHLKSGSLQRHSDFALQVRRLVRRQAVPGYRLSLQRSGGMEWLAFRPVPGEPFHRDLSTVSVEEPVDDVGTDSVDRPHDARWITRRTIGGSPAPIGPEAAPGNGFGPP</sequence>
<dbReference type="AlphaFoldDB" id="A0AAW8E815"/>
<protein>
    <submittedName>
        <fullName evidence="2">Plasmid replication initiation protein</fullName>
    </submittedName>
</protein>